<reference evidence="3 4" key="1">
    <citation type="submission" date="2016-11" db="EMBL/GenBank/DDBJ databases">
        <title>Paenibacillus species isolates.</title>
        <authorList>
            <person name="Beno S.M."/>
        </authorList>
    </citation>
    <scope>NUCLEOTIDE SEQUENCE [LARGE SCALE GENOMIC DNA]</scope>
    <source>
        <strain evidence="3 4">FSL R5-0378</strain>
    </source>
</reference>
<evidence type="ECO:0000313" key="4">
    <source>
        <dbReference type="Proteomes" id="UP000187172"/>
    </source>
</evidence>
<dbReference type="Gene3D" id="4.10.1060.50">
    <property type="match status" value="1"/>
</dbReference>
<comment type="caution">
    <text evidence="3">The sequence shown here is derived from an EMBL/GenBank/DDBJ whole genome shotgun (WGS) entry which is preliminary data.</text>
</comment>
<organism evidence="3 4">
    <name type="scientific">Paenibacillus rhizosphaerae</name>
    <dbReference type="NCBI Taxonomy" id="297318"/>
    <lineage>
        <taxon>Bacteria</taxon>
        <taxon>Bacillati</taxon>
        <taxon>Bacillota</taxon>
        <taxon>Bacilli</taxon>
        <taxon>Bacillales</taxon>
        <taxon>Paenibacillaceae</taxon>
        <taxon>Paenibacillus</taxon>
    </lineage>
</organism>
<dbReference type="InterPro" id="IPR025874">
    <property type="entry name" value="DZR"/>
</dbReference>
<protein>
    <recommendedName>
        <fullName evidence="2">DZANK-type domain-containing protein</fullName>
    </recommendedName>
</protein>
<dbReference type="Pfam" id="PF12773">
    <property type="entry name" value="DZR"/>
    <property type="match status" value="1"/>
</dbReference>
<keyword evidence="4" id="KW-1185">Reference proteome</keyword>
<feature type="domain" description="DZANK-type" evidence="2">
    <location>
        <begin position="6"/>
        <end position="71"/>
    </location>
</feature>
<dbReference type="RefSeq" id="WP_076168383.1">
    <property type="nucleotide sequence ID" value="NZ_MRTP01000001.1"/>
</dbReference>
<feature type="transmembrane region" description="Helical" evidence="1">
    <location>
        <begin position="98"/>
        <end position="123"/>
    </location>
</feature>
<proteinExistence type="predicted"/>
<keyword evidence="1" id="KW-0812">Transmembrane</keyword>
<keyword evidence="1" id="KW-1133">Transmembrane helix</keyword>
<evidence type="ECO:0000313" key="3">
    <source>
        <dbReference type="EMBL" id="OMF58573.1"/>
    </source>
</evidence>
<dbReference type="Proteomes" id="UP000187172">
    <property type="component" value="Unassembled WGS sequence"/>
</dbReference>
<dbReference type="EMBL" id="MRTP01000001">
    <property type="protein sequence ID" value="OMF58573.1"/>
    <property type="molecule type" value="Genomic_DNA"/>
</dbReference>
<keyword evidence="1" id="KW-0472">Membrane</keyword>
<dbReference type="STRING" id="297318.BK138_08675"/>
<gene>
    <name evidence="3" type="ORF">BK138_08675</name>
</gene>
<evidence type="ECO:0000259" key="2">
    <source>
        <dbReference type="Pfam" id="PF12773"/>
    </source>
</evidence>
<dbReference type="AlphaFoldDB" id="A0A1R1F3C5"/>
<evidence type="ECO:0000256" key="1">
    <source>
        <dbReference type="SAM" id="Phobius"/>
    </source>
</evidence>
<dbReference type="InterPro" id="IPR038587">
    <property type="entry name" value="Ribosomal_eL40_sf"/>
</dbReference>
<sequence length="148" mass="15634">MAVKICPKCGESNPEQAWTCVRCGSSLQNAEVAGTPDADKRAGISLGRDESICPACGEQLEPGARKCKFCGTTIYKKPAAPIYDEPDEDPFRPSAVSIILLILATVVFPPAGLIIGGVAVVLGDPDKRIAGQLLMVLGLIVIAVKYFF</sequence>
<name>A0A1R1F3C5_9BACL</name>
<accession>A0A1R1F3C5</accession>
<feature type="transmembrane region" description="Helical" evidence="1">
    <location>
        <begin position="129"/>
        <end position="147"/>
    </location>
</feature>